<dbReference type="STRING" id="1755647.AS156_03405"/>
<dbReference type="Proteomes" id="UP000321304">
    <property type="component" value="Unassembled WGS sequence"/>
</dbReference>
<evidence type="ECO:0000256" key="1">
    <source>
        <dbReference type="ARBA" id="ARBA00023172"/>
    </source>
</evidence>
<sequence length="351" mass="39255">MPPAAIGKPEFRALHEYMVRQRGAHMARAVVAALSAAWTWGTESTHWRLPPNPRLDMEFETPPGRIVQVSMPEFMALVAAADTIGRMSIGDCFYLGLFTGQRQTDRLRMKDESDVDGRHAFRQSKTGQLVDIKEAPQLAKRLDQARARVAATTLRLGLKQRPEEIVVNEETGTRYAEKTYGNHVIAVRWLAIFGLPESMHPSEGIERAEAAASELRGVWTALTEKCALPSGSTPEVRSAVVGSRSLALREWFEKFNARQDNVGWRLKPCPSLTFVNDRGDLDFKHDQDLRDTCVMLLDRAGCDLLTICDITGHSYSSAQTIVKHYRARNALRADLGIDRLVLQVRKEGMTG</sequence>
<reference evidence="2 3" key="1">
    <citation type="submission" date="2019-06" db="EMBL/GenBank/DDBJ databases">
        <title>Genomic Encyclopedia of Type Strains, Phase IV (KMG-V): Genome sequencing to study the core and pangenomes of soil and plant-associated prokaryotes.</title>
        <authorList>
            <person name="Whitman W."/>
        </authorList>
    </citation>
    <scope>NUCLEOTIDE SEQUENCE [LARGE SCALE GENOMIC DNA]</scope>
    <source>
        <strain evidence="2 3">BR 10355</strain>
    </source>
</reference>
<evidence type="ECO:0000313" key="3">
    <source>
        <dbReference type="Proteomes" id="UP000321304"/>
    </source>
</evidence>
<dbReference type="Gene3D" id="1.10.443.10">
    <property type="entry name" value="Intergrase catalytic core"/>
    <property type="match status" value="1"/>
</dbReference>
<name>A0A560KV84_9BRAD</name>
<dbReference type="SUPFAM" id="SSF56349">
    <property type="entry name" value="DNA breaking-rejoining enzymes"/>
    <property type="match status" value="1"/>
</dbReference>
<dbReference type="GO" id="GO:0015074">
    <property type="term" value="P:DNA integration"/>
    <property type="evidence" value="ECO:0007669"/>
    <property type="project" value="InterPro"/>
</dbReference>
<dbReference type="InterPro" id="IPR011010">
    <property type="entry name" value="DNA_brk_join_enz"/>
</dbReference>
<gene>
    <name evidence="2" type="ORF">FBZ93_12336</name>
</gene>
<dbReference type="GO" id="GO:0003677">
    <property type="term" value="F:DNA binding"/>
    <property type="evidence" value="ECO:0007669"/>
    <property type="project" value="InterPro"/>
</dbReference>
<comment type="caution">
    <text evidence="2">The sequence shown here is derived from an EMBL/GenBank/DDBJ whole genome shotgun (WGS) entry which is preliminary data.</text>
</comment>
<keyword evidence="3" id="KW-1185">Reference proteome</keyword>
<protein>
    <recommendedName>
        <fullName evidence="4">Tyr recombinase domain-containing protein</fullName>
    </recommendedName>
</protein>
<keyword evidence="1" id="KW-0233">DNA recombination</keyword>
<dbReference type="InterPro" id="IPR013762">
    <property type="entry name" value="Integrase-like_cat_sf"/>
</dbReference>
<dbReference type="AlphaFoldDB" id="A0A560KV84"/>
<dbReference type="EMBL" id="VITY01000023">
    <property type="protein sequence ID" value="TWB87105.1"/>
    <property type="molecule type" value="Genomic_DNA"/>
</dbReference>
<evidence type="ECO:0000313" key="2">
    <source>
        <dbReference type="EMBL" id="TWB87105.1"/>
    </source>
</evidence>
<evidence type="ECO:0008006" key="4">
    <source>
        <dbReference type="Google" id="ProtNLM"/>
    </source>
</evidence>
<dbReference type="GO" id="GO:0006310">
    <property type="term" value="P:DNA recombination"/>
    <property type="evidence" value="ECO:0007669"/>
    <property type="project" value="UniProtKB-KW"/>
</dbReference>
<proteinExistence type="predicted"/>
<organism evidence="2 3">
    <name type="scientific">Bradyrhizobium macuxiense</name>
    <dbReference type="NCBI Taxonomy" id="1755647"/>
    <lineage>
        <taxon>Bacteria</taxon>
        <taxon>Pseudomonadati</taxon>
        <taxon>Pseudomonadota</taxon>
        <taxon>Alphaproteobacteria</taxon>
        <taxon>Hyphomicrobiales</taxon>
        <taxon>Nitrobacteraceae</taxon>
        <taxon>Bradyrhizobium</taxon>
    </lineage>
</organism>
<accession>A0A560KV84</accession>